<sequence length="58" mass="6213">MGNVSTQLLHTGEKDKIISITKNCIDSGVDIVSPVCGLSMATSIDNLKTMTDYVKRGI</sequence>
<organism evidence="2 3">
    <name type="scientific">Clostridium tagluense</name>
    <dbReference type="NCBI Taxonomy" id="360422"/>
    <lineage>
        <taxon>Bacteria</taxon>
        <taxon>Bacillati</taxon>
        <taxon>Bacillota</taxon>
        <taxon>Clostridia</taxon>
        <taxon>Eubacteriales</taxon>
        <taxon>Clostridiaceae</taxon>
        <taxon>Clostridium</taxon>
    </lineage>
</organism>
<dbReference type="Pfam" id="PF01208">
    <property type="entry name" value="URO-D"/>
    <property type="match status" value="1"/>
</dbReference>
<dbReference type="EMBL" id="BHYK01000020">
    <property type="protein sequence ID" value="GCD11608.1"/>
    <property type="molecule type" value="Genomic_DNA"/>
</dbReference>
<reference evidence="2 3" key="1">
    <citation type="submission" date="2018-11" db="EMBL/GenBank/DDBJ databases">
        <title>Genome sequencing and assembly of Clostridium tagluense strain A121.</title>
        <authorList>
            <person name="Murakami T."/>
            <person name="Segawa T."/>
            <person name="Shcherbakova V.A."/>
            <person name="Mori H."/>
            <person name="Yoshimura Y."/>
        </authorList>
    </citation>
    <scope>NUCLEOTIDE SEQUENCE [LARGE SCALE GENOMIC DNA]</scope>
    <source>
        <strain evidence="2 3">A121</strain>
    </source>
</reference>
<feature type="domain" description="Uroporphyrinogen decarboxylase (URO-D)" evidence="1">
    <location>
        <begin position="1"/>
        <end position="56"/>
    </location>
</feature>
<dbReference type="Gene3D" id="3.20.20.210">
    <property type="match status" value="1"/>
</dbReference>
<accession>A0A401UQ28</accession>
<dbReference type="SUPFAM" id="SSF51726">
    <property type="entry name" value="UROD/MetE-like"/>
    <property type="match status" value="1"/>
</dbReference>
<evidence type="ECO:0000259" key="1">
    <source>
        <dbReference type="Pfam" id="PF01208"/>
    </source>
</evidence>
<dbReference type="PANTHER" id="PTHR47099">
    <property type="entry name" value="METHYLCOBAMIDE:COM METHYLTRANSFERASE MTBA"/>
    <property type="match status" value="1"/>
</dbReference>
<dbReference type="RefSeq" id="WP_233439819.1">
    <property type="nucleotide sequence ID" value="NZ_BHYK01000020.1"/>
</dbReference>
<gene>
    <name evidence="2" type="ORF">Ctaglu_32310</name>
</gene>
<evidence type="ECO:0000313" key="2">
    <source>
        <dbReference type="EMBL" id="GCD11608.1"/>
    </source>
</evidence>
<keyword evidence="3" id="KW-1185">Reference proteome</keyword>
<name>A0A401UQ28_9CLOT</name>
<protein>
    <recommendedName>
        <fullName evidence="1">Uroporphyrinogen decarboxylase (URO-D) domain-containing protein</fullName>
    </recommendedName>
</protein>
<dbReference type="InterPro" id="IPR038071">
    <property type="entry name" value="UROD/MetE-like_sf"/>
</dbReference>
<evidence type="ECO:0000313" key="3">
    <source>
        <dbReference type="Proteomes" id="UP000287872"/>
    </source>
</evidence>
<dbReference type="AlphaFoldDB" id="A0A401UQ28"/>
<dbReference type="InterPro" id="IPR000257">
    <property type="entry name" value="Uroporphyrinogen_deCOase"/>
</dbReference>
<dbReference type="PANTHER" id="PTHR47099:SF1">
    <property type="entry name" value="METHYLCOBAMIDE:COM METHYLTRANSFERASE MTBA"/>
    <property type="match status" value="1"/>
</dbReference>
<dbReference type="InterPro" id="IPR052024">
    <property type="entry name" value="Methanogen_methyltrans"/>
</dbReference>
<proteinExistence type="predicted"/>
<comment type="caution">
    <text evidence="2">The sequence shown here is derived from an EMBL/GenBank/DDBJ whole genome shotgun (WGS) entry which is preliminary data.</text>
</comment>
<dbReference type="GO" id="GO:0006779">
    <property type="term" value="P:porphyrin-containing compound biosynthetic process"/>
    <property type="evidence" value="ECO:0007669"/>
    <property type="project" value="InterPro"/>
</dbReference>
<dbReference type="Proteomes" id="UP000287872">
    <property type="component" value="Unassembled WGS sequence"/>
</dbReference>
<dbReference type="GO" id="GO:0004853">
    <property type="term" value="F:uroporphyrinogen decarboxylase activity"/>
    <property type="evidence" value="ECO:0007669"/>
    <property type="project" value="InterPro"/>
</dbReference>